<dbReference type="EMBL" id="KQ235100">
    <property type="protein sequence ID" value="KMZ90870.1"/>
    <property type="molecule type" value="Genomic_DNA"/>
</dbReference>
<evidence type="ECO:0000313" key="3">
    <source>
        <dbReference type="Proteomes" id="UP000053776"/>
    </source>
</evidence>
<feature type="region of interest" description="Disordered" evidence="1">
    <location>
        <begin position="545"/>
        <end position="565"/>
    </location>
</feature>
<proteinExistence type="predicted"/>
<dbReference type="Proteomes" id="UP000053776">
    <property type="component" value="Unassembled WGS sequence"/>
</dbReference>
<feature type="compositionally biased region" description="Gly residues" evidence="1">
    <location>
        <begin position="553"/>
        <end position="562"/>
    </location>
</feature>
<feature type="region of interest" description="Disordered" evidence="1">
    <location>
        <begin position="109"/>
        <end position="140"/>
    </location>
</feature>
<sequence length="996" mass="111055">MPIGKIVSERASAKQWAHIYIEKEIHNRVNNLLNCIVYGRNRGVLPLQGGREPHCADPVRTPDDSNGKATSKWKCYDKVAVDLLKEYVRAFHRGEKKNHRLMVFQREKLPSGEKTAEGKEQRVKDTSECPNGRSVNRDGDHPMVALTELTDPSRLSPKQTSRHLTDNPNRRINTSVSLNHLQYVWLKHTMIIFKLLIGSNLKVEAKRKFEMTTTVLAVLKRTLRGMSRGGTEQARTRVDTLLCWAYLLSKIDMVDKELIIQMCHFFQNEVKTLSSANKFHLLSCMSSFHFLSKRFLRVGNYLRGYFFNLLRVERGRHAREGGEPTCAPVLPVNRSDQPAAAAAATPAASPAASPTCCASEVCQVLFKQKKHLSHLDRTILKNVLRAEVASYGKVTPPFFKLLVKLGDRELQRFLLDRIIEHVELYEQVELSSVLGSFVKREGKGKLAKGKLTKGEIHPEAGQAAGQEEELSTLVRILLEADLHSMNLKHVCYLYVYINRALKKELRRATCGRMGRAKQEEGCTQMGHPASEQGADANPFQPFEQICGGEDGPEGGPHSGGPYSGDPQTENIRLMNQVNEKIILTLAEKIYYLRVNNLVTLVYNTCPIISPKQAAFLELCFAHLLEENYLTFTLARVYRSLYRHFVGSGMCKSDGTSIVVGKGKGLNCLNCLNRAGSPYGEGANSTLAATSPYEHKMEKICSYLKERYYLRRDQHLGDISMCTILLNVCQKFLLELLVYSFHRSQGGGQSKWAEQPPGRGQPSCGGAAAVLELVQHIYTHLHFVVVSTREGVEGKGVQGDGDGGGYEDGVHCDGGGCDDEGERSPLRRDQLELALLYGRNIVSRMGVYVDSVERAFRFWGGADGGADEGVDSGVDSGATVGHLNVTPHGINQMNDTGGKSMPRGIPPDAAPQHTHHDLKNHPIEMQNVRHLMHYVSYVCRCISERMGKVEGEKIWGRGSADRKVHSVGKEERKVHPGVATPLPHQRVRKKENNLICV</sequence>
<evidence type="ECO:0000256" key="1">
    <source>
        <dbReference type="SAM" id="MobiDB-lite"/>
    </source>
</evidence>
<dbReference type="OrthoDB" id="370027at2759"/>
<gene>
    <name evidence="2" type="ORF">PVMG_04059</name>
</gene>
<dbReference type="AlphaFoldDB" id="A0A0J9T604"/>
<reference evidence="2 3" key="1">
    <citation type="submission" date="2011-08" db="EMBL/GenBank/DDBJ databases">
        <title>The Genome Sequence of Plasmodium vivax Mauritania I.</title>
        <authorList>
            <consortium name="The Broad Institute Genome Sequencing Platform"/>
            <consortium name="The Broad Institute Genome Sequencing Center for Infectious Disease"/>
            <person name="Neafsey D."/>
            <person name="Carlton J."/>
            <person name="Barnwell J."/>
            <person name="Collins W."/>
            <person name="Escalante A."/>
            <person name="Mullikin J."/>
            <person name="Saul A."/>
            <person name="Guigo R."/>
            <person name="Camara F."/>
            <person name="Young S.K."/>
            <person name="Zeng Q."/>
            <person name="Gargeya S."/>
            <person name="Fitzgerald M."/>
            <person name="Haas B."/>
            <person name="Abouelleil A."/>
            <person name="Alvarado L."/>
            <person name="Arachchi H.M."/>
            <person name="Berlin A."/>
            <person name="Brown A."/>
            <person name="Chapman S.B."/>
            <person name="Chen Z."/>
            <person name="Dunbar C."/>
            <person name="Freedman E."/>
            <person name="Gearin G."/>
            <person name="Gellesch M."/>
            <person name="Goldberg J."/>
            <person name="Griggs A."/>
            <person name="Gujja S."/>
            <person name="Heiman D."/>
            <person name="Howarth C."/>
            <person name="Larson L."/>
            <person name="Lui A."/>
            <person name="MacDonald P.J.P."/>
            <person name="Montmayeur A."/>
            <person name="Murphy C."/>
            <person name="Neiman D."/>
            <person name="Pearson M."/>
            <person name="Priest M."/>
            <person name="Roberts A."/>
            <person name="Saif S."/>
            <person name="Shea T."/>
            <person name="Shenoy N."/>
            <person name="Sisk P."/>
            <person name="Stolte C."/>
            <person name="Sykes S."/>
            <person name="Wortman J."/>
            <person name="Nusbaum C."/>
            <person name="Birren B."/>
        </authorList>
    </citation>
    <scope>NUCLEOTIDE SEQUENCE [LARGE SCALE GENOMIC DNA]</scope>
    <source>
        <strain evidence="2 3">Mauritania I</strain>
    </source>
</reference>
<protein>
    <submittedName>
        <fullName evidence="2">Uncharacterized protein</fullName>
    </submittedName>
</protein>
<accession>A0A0J9T604</accession>
<organism evidence="2 3">
    <name type="scientific">Plasmodium vivax Mauritania I</name>
    <dbReference type="NCBI Taxonomy" id="1035515"/>
    <lineage>
        <taxon>Eukaryota</taxon>
        <taxon>Sar</taxon>
        <taxon>Alveolata</taxon>
        <taxon>Apicomplexa</taxon>
        <taxon>Aconoidasida</taxon>
        <taxon>Haemosporida</taxon>
        <taxon>Plasmodiidae</taxon>
        <taxon>Plasmodium</taxon>
        <taxon>Plasmodium (Plasmodium)</taxon>
    </lineage>
</organism>
<feature type="compositionally biased region" description="Basic and acidic residues" evidence="1">
    <location>
        <begin position="109"/>
        <end position="127"/>
    </location>
</feature>
<name>A0A0J9T604_PLAVI</name>
<evidence type="ECO:0000313" key="2">
    <source>
        <dbReference type="EMBL" id="KMZ90870.1"/>
    </source>
</evidence>